<geneLocation type="plasmid" evidence="2 3">
    <name>pWP2-W18-ESBL-01_1</name>
</geneLocation>
<keyword evidence="1" id="KW-0472">Membrane</keyword>
<evidence type="ECO:0000313" key="2">
    <source>
        <dbReference type="EMBL" id="BBQ32856.1"/>
    </source>
</evidence>
<gene>
    <name evidence="2" type="ORF">WP2W18E01_P11030</name>
</gene>
<accession>A0A6S4TE38</accession>
<feature type="transmembrane region" description="Helical" evidence="1">
    <location>
        <begin position="6"/>
        <end position="27"/>
    </location>
</feature>
<feature type="transmembrane region" description="Helical" evidence="1">
    <location>
        <begin position="67"/>
        <end position="87"/>
    </location>
</feature>
<keyword evidence="2" id="KW-0614">Plasmid</keyword>
<keyword evidence="1" id="KW-0812">Transmembrane</keyword>
<dbReference type="EMBL" id="AP021928">
    <property type="protein sequence ID" value="BBQ32856.1"/>
    <property type="molecule type" value="Genomic_DNA"/>
</dbReference>
<dbReference type="AlphaFoldDB" id="A0A6S4TE38"/>
<name>A0A6S4TE38_AERCA</name>
<organism evidence="2 3">
    <name type="scientific">Aeromonas caviae</name>
    <name type="common">Aeromonas punctata</name>
    <dbReference type="NCBI Taxonomy" id="648"/>
    <lineage>
        <taxon>Bacteria</taxon>
        <taxon>Pseudomonadati</taxon>
        <taxon>Pseudomonadota</taxon>
        <taxon>Gammaproteobacteria</taxon>
        <taxon>Aeromonadales</taxon>
        <taxon>Aeromonadaceae</taxon>
        <taxon>Aeromonas</taxon>
    </lineage>
</organism>
<evidence type="ECO:0000313" key="3">
    <source>
        <dbReference type="Proteomes" id="UP000515756"/>
    </source>
</evidence>
<protein>
    <submittedName>
        <fullName evidence="2">Uncharacterized protein</fullName>
    </submittedName>
</protein>
<proteinExistence type="predicted"/>
<sequence length="243" mass="27473">MFDTTLSWVNVAIFCAANSIMLVQERLVRIPPNSPPWRIMLMSPATTYPVVILTMLAMPGIELMNGAAFDVFMLTVFVIFGLFHWLARQGKSKGARLGLAGLDPALSWWLDMQGNVYPHLMSGKQGIPALCCSKASVELLLGQFLAFGSHIDNPINVRTPFKLHRLMNKLTSKGWLVDPLPSTRTPFFMRIILVLRRRTADCACKEKSRKCRKKTPFPWRAQWKQCAVLHAAVLYPPAISRYR</sequence>
<dbReference type="RefSeq" id="WP_182936429.1">
    <property type="nucleotide sequence ID" value="NZ_AP021928.1"/>
</dbReference>
<reference evidence="2 3" key="1">
    <citation type="submission" date="2019-12" db="EMBL/GenBank/DDBJ databases">
        <title>complete genome sequences of Aeromonas caviae str. WP2-W18-ESBL-01 isolated from wastewater treatment plant effluent.</title>
        <authorList>
            <person name="Sekizuka T."/>
            <person name="Itokawa K."/>
            <person name="Yatsu K."/>
            <person name="Inamine Y."/>
            <person name="Kuroda M."/>
        </authorList>
    </citation>
    <scope>NUCLEOTIDE SEQUENCE [LARGE SCALE GENOMIC DNA]</scope>
    <source>
        <strain evidence="2 3">WP2-W18-ESBL-01</strain>
        <plasmid evidence="2 3">pWP2-W18-ESBL-01_1</plasmid>
    </source>
</reference>
<feature type="transmembrane region" description="Helical" evidence="1">
    <location>
        <begin position="39"/>
        <end position="61"/>
    </location>
</feature>
<dbReference type="Proteomes" id="UP000515756">
    <property type="component" value="Plasmid pWP2-W18-ESBL-01_1"/>
</dbReference>
<evidence type="ECO:0000256" key="1">
    <source>
        <dbReference type="SAM" id="Phobius"/>
    </source>
</evidence>
<keyword evidence="1" id="KW-1133">Transmembrane helix</keyword>